<dbReference type="Gene3D" id="1.10.510.10">
    <property type="entry name" value="Transferase(Phosphotransferase) domain 1"/>
    <property type="match status" value="1"/>
</dbReference>
<dbReference type="GO" id="GO:0004674">
    <property type="term" value="F:protein serine/threonine kinase activity"/>
    <property type="evidence" value="ECO:0007669"/>
    <property type="project" value="TreeGrafter"/>
</dbReference>
<dbReference type="PANTHER" id="PTHR22967">
    <property type="entry name" value="SERINE/THREONINE PROTEIN KINASE"/>
    <property type="match status" value="1"/>
</dbReference>
<dbReference type="GO" id="GO:0007015">
    <property type="term" value="P:actin filament organization"/>
    <property type="evidence" value="ECO:0007669"/>
    <property type="project" value="TreeGrafter"/>
</dbReference>
<reference evidence="5" key="1">
    <citation type="journal article" date="2016" name="Proc. Natl. Acad. Sci. U.S.A.">
        <title>Comparative genomics of biotechnologically important yeasts.</title>
        <authorList>
            <person name="Riley R."/>
            <person name="Haridas S."/>
            <person name="Wolfe K.H."/>
            <person name="Lopes M.R."/>
            <person name="Hittinger C.T."/>
            <person name="Goeker M."/>
            <person name="Salamov A.A."/>
            <person name="Wisecaver J.H."/>
            <person name="Long T.M."/>
            <person name="Calvey C.H."/>
            <person name="Aerts A.L."/>
            <person name="Barry K.W."/>
            <person name="Choi C."/>
            <person name="Clum A."/>
            <person name="Coughlan A.Y."/>
            <person name="Deshpande S."/>
            <person name="Douglass A.P."/>
            <person name="Hanson S.J."/>
            <person name="Klenk H.-P."/>
            <person name="LaButti K.M."/>
            <person name="Lapidus A."/>
            <person name="Lindquist E.A."/>
            <person name="Lipzen A.M."/>
            <person name="Meier-Kolthoff J.P."/>
            <person name="Ohm R.A."/>
            <person name="Otillar R.P."/>
            <person name="Pangilinan J.L."/>
            <person name="Peng Y."/>
            <person name="Rokas A."/>
            <person name="Rosa C.A."/>
            <person name="Scheuner C."/>
            <person name="Sibirny A.A."/>
            <person name="Slot J.C."/>
            <person name="Stielow J.B."/>
            <person name="Sun H."/>
            <person name="Kurtzman C.P."/>
            <person name="Blackwell M."/>
            <person name="Grigoriev I.V."/>
            <person name="Jeffries T.W."/>
        </authorList>
    </citation>
    <scope>NUCLEOTIDE SEQUENCE [LARGE SCALE GENOMIC DNA]</scope>
    <source>
        <strain evidence="5">NRRL Y-1626</strain>
    </source>
</reference>
<dbReference type="Proteomes" id="UP000092321">
    <property type="component" value="Unassembled WGS sequence"/>
</dbReference>
<dbReference type="Pfam" id="PF00069">
    <property type="entry name" value="Pkinase"/>
    <property type="match status" value="1"/>
</dbReference>
<keyword evidence="4" id="KW-0418">Kinase</keyword>
<feature type="compositionally biased region" description="Polar residues" evidence="2">
    <location>
        <begin position="23"/>
        <end position="51"/>
    </location>
</feature>
<dbReference type="SUPFAM" id="SSF56112">
    <property type="entry name" value="Protein kinase-like (PK-like)"/>
    <property type="match status" value="1"/>
</dbReference>
<dbReference type="InterPro" id="IPR000719">
    <property type="entry name" value="Prot_kinase_dom"/>
</dbReference>
<accession>A0A1B7TFH1</accession>
<keyword evidence="4" id="KW-0808">Transferase</keyword>
<dbReference type="GO" id="GO:0005737">
    <property type="term" value="C:cytoplasm"/>
    <property type="evidence" value="ECO:0007669"/>
    <property type="project" value="TreeGrafter"/>
</dbReference>
<evidence type="ECO:0000259" key="3">
    <source>
        <dbReference type="PROSITE" id="PS50011"/>
    </source>
</evidence>
<evidence type="ECO:0000256" key="2">
    <source>
        <dbReference type="SAM" id="MobiDB-lite"/>
    </source>
</evidence>
<proteinExistence type="predicted"/>
<gene>
    <name evidence="4" type="ORF">HANVADRAFT_52234</name>
</gene>
<dbReference type="GO" id="GO:0005524">
    <property type="term" value="F:ATP binding"/>
    <property type="evidence" value="ECO:0007669"/>
    <property type="project" value="InterPro"/>
</dbReference>
<protein>
    <submittedName>
        <fullName evidence="4">Kinase-like protein</fullName>
    </submittedName>
</protein>
<dbReference type="EMBL" id="LXPE01000008">
    <property type="protein sequence ID" value="OBA27483.1"/>
    <property type="molecule type" value="Genomic_DNA"/>
</dbReference>
<keyword evidence="1" id="KW-0547">Nucleotide-binding</keyword>
<feature type="compositionally biased region" description="Basic and acidic residues" evidence="2">
    <location>
        <begin position="970"/>
        <end position="991"/>
    </location>
</feature>
<dbReference type="InterPro" id="IPR011009">
    <property type="entry name" value="Kinase-like_dom_sf"/>
</dbReference>
<feature type="region of interest" description="Disordered" evidence="2">
    <location>
        <begin position="487"/>
        <end position="526"/>
    </location>
</feature>
<evidence type="ECO:0000313" key="4">
    <source>
        <dbReference type="EMBL" id="OBA27483.1"/>
    </source>
</evidence>
<comment type="caution">
    <text evidence="4">The sequence shown here is derived from an EMBL/GenBank/DDBJ whole genome shotgun (WGS) entry which is preliminary data.</text>
</comment>
<dbReference type="SMART" id="SM00220">
    <property type="entry name" value="S_TKc"/>
    <property type="match status" value="1"/>
</dbReference>
<dbReference type="InterPro" id="IPR008271">
    <property type="entry name" value="Ser/Thr_kinase_AS"/>
</dbReference>
<dbReference type="GO" id="GO:0000147">
    <property type="term" value="P:actin cortical patch assembly"/>
    <property type="evidence" value="ECO:0007669"/>
    <property type="project" value="TreeGrafter"/>
</dbReference>
<keyword evidence="5" id="KW-1185">Reference proteome</keyword>
<sequence length="1049" mass="118786">MDSQESKHNTVVFETKKNDSSEKVNSNNETAISRSQSIKSHNTTSSKSMKISSANNTYNQQQMHEPRMEKLQSGAQVTIGNHLIEVVSYLTEGGFAHIYKVKFIKYLTSTENMVLKKDDIICLKRVIVQNQQGLNELQMEVDTMKKLINCDRIVTYYDSVAIKKSLFDGSEIVEGDLESGSMFDPSCYYEVLVIMELCPNNSLLDFMNERLVNKLSELEILTIMYDITKALYFMHASGMIHKDIKIENVLVDKNWRFKLCDFGSTSRPYPIVTTPQEIAYLSQDIYVHTTPQYRSPEMIDLYRSLPIDEKSDIWALGIFLYKLIFYTTPFEMTGQFAILHSRYDIPANKYSPNLSNLIVIMLSENPSLRPNIYQVFLEIHSMLKGNSEPITSSIVDIYQLGPYNFNKYASYQSYLQNLQYQMVTSYQQKKLIDDYMYLNVFEIAPKQPYNPGVNPANQPFTNNSKTTKNPYLENASLEPVPVVHDNSSKSQEFKSSNNINNNMINKNPYKQNSSSDSQLSGTEIEQKHISKVSDEQFFNVSPEKGIASPDEFAIDTIHVEDAGTHIDEDISKRFPAVDDLALELGQLSDPGFKKIDASKSSGSSKSLVKSEENIIIRNLNSTNSNDDLSSSLDKTTKISQNYVPENKNIFIEAPVKKYKSNNPFPKMASSSNTSNHKKPVFPINDHFYSPSKQSAQPQPEMYSTDVSTNSYNQMNNFLTMHGEANHSLNSPTMQSSNTNSNKKVSPFLTASIPSRVLSATPNGQLDQNKGQVSNSTKDLIDFSDIDIDSTVLASKPNSNQVNSKSMLNIGDLKKKFKEESPMLSGDDSINDSSDMSIKIEESTRDSRTKNLLQLRYTDIDLESSKEEKGSQVLKPKPSQPEPYSKQNNTNEMNQPVRKSLDLRRHIFTEDIDLNNSQESLSPAPERETYSKKHKLLHHHHQHSHTTSTNGGADGSSSSSSSNTPINKTRRSLEFEREVMKASRTSVSRERDIEEDYDDGDKYNDDGIGKSERKSLENKNKKKDSKTDRSSSSSKQEKRKSLFGKLTKGF</sequence>
<name>A0A1B7TFH1_9ASCO</name>
<feature type="region of interest" description="Disordered" evidence="2">
    <location>
        <begin position="862"/>
        <end position="897"/>
    </location>
</feature>
<feature type="region of interest" description="Disordered" evidence="2">
    <location>
        <begin position="913"/>
        <end position="1049"/>
    </location>
</feature>
<evidence type="ECO:0000256" key="1">
    <source>
        <dbReference type="ARBA" id="ARBA00022741"/>
    </source>
</evidence>
<feature type="domain" description="Protein kinase" evidence="3">
    <location>
        <begin position="84"/>
        <end position="383"/>
    </location>
</feature>
<feature type="compositionally biased region" description="Low complexity" evidence="2">
    <location>
        <begin position="494"/>
        <end position="507"/>
    </location>
</feature>
<feature type="compositionally biased region" description="Basic residues" evidence="2">
    <location>
        <begin position="931"/>
        <end position="943"/>
    </location>
</feature>
<feature type="compositionally biased region" description="Basic and acidic residues" evidence="2">
    <location>
        <begin position="999"/>
        <end position="1039"/>
    </location>
</feature>
<feature type="compositionally biased region" description="Basic and acidic residues" evidence="2">
    <location>
        <begin position="1"/>
        <end position="22"/>
    </location>
</feature>
<feature type="region of interest" description="Disordered" evidence="2">
    <location>
        <begin position="1"/>
        <end position="51"/>
    </location>
</feature>
<feature type="compositionally biased region" description="Polar residues" evidence="2">
    <location>
        <begin position="884"/>
        <end position="893"/>
    </location>
</feature>
<dbReference type="AlphaFoldDB" id="A0A1B7TFH1"/>
<feature type="compositionally biased region" description="Polar residues" evidence="2">
    <location>
        <begin position="508"/>
        <end position="523"/>
    </location>
</feature>
<dbReference type="PANTHER" id="PTHR22967:SF65">
    <property type="entry name" value="SERINE_THREONINE-PROTEIN KINASE AKL1"/>
    <property type="match status" value="1"/>
</dbReference>
<organism evidence="4 5">
    <name type="scientific">Hanseniaspora valbyensis NRRL Y-1626</name>
    <dbReference type="NCBI Taxonomy" id="766949"/>
    <lineage>
        <taxon>Eukaryota</taxon>
        <taxon>Fungi</taxon>
        <taxon>Dikarya</taxon>
        <taxon>Ascomycota</taxon>
        <taxon>Saccharomycotina</taxon>
        <taxon>Saccharomycetes</taxon>
        <taxon>Saccharomycodales</taxon>
        <taxon>Saccharomycodaceae</taxon>
        <taxon>Hanseniaspora</taxon>
    </lineage>
</organism>
<evidence type="ECO:0000313" key="5">
    <source>
        <dbReference type="Proteomes" id="UP000092321"/>
    </source>
</evidence>
<dbReference type="PROSITE" id="PS00108">
    <property type="entry name" value="PROTEIN_KINASE_ST"/>
    <property type="match status" value="1"/>
</dbReference>
<dbReference type="OrthoDB" id="2018507at2759"/>
<dbReference type="PROSITE" id="PS50011">
    <property type="entry name" value="PROTEIN_KINASE_DOM"/>
    <property type="match status" value="1"/>
</dbReference>